<feature type="domain" description="Calponin-homology (CH)" evidence="4">
    <location>
        <begin position="166"/>
        <end position="280"/>
    </location>
</feature>
<evidence type="ECO:0000256" key="1">
    <source>
        <dbReference type="ARBA" id="ARBA00022737"/>
    </source>
</evidence>
<dbReference type="EMBL" id="RHFK02000021">
    <property type="protein sequence ID" value="TWW57268.1"/>
    <property type="molecule type" value="Genomic_DNA"/>
</dbReference>
<keyword evidence="2" id="KW-0009">Actin-binding</keyword>
<feature type="compositionally biased region" description="Basic and acidic residues" evidence="3">
    <location>
        <begin position="145"/>
        <end position="162"/>
    </location>
</feature>
<evidence type="ECO:0000256" key="2">
    <source>
        <dbReference type="ARBA" id="ARBA00023203"/>
    </source>
</evidence>
<dbReference type="GO" id="GO:0030036">
    <property type="term" value="P:actin cytoskeleton organization"/>
    <property type="evidence" value="ECO:0007669"/>
    <property type="project" value="InterPro"/>
</dbReference>
<keyword evidence="1" id="KW-0677">Repeat</keyword>
<organism evidence="5 6">
    <name type="scientific">Takifugu flavidus</name>
    <name type="common">sansaifugu</name>
    <dbReference type="NCBI Taxonomy" id="433684"/>
    <lineage>
        <taxon>Eukaryota</taxon>
        <taxon>Metazoa</taxon>
        <taxon>Chordata</taxon>
        <taxon>Craniata</taxon>
        <taxon>Vertebrata</taxon>
        <taxon>Euteleostomi</taxon>
        <taxon>Actinopterygii</taxon>
        <taxon>Neopterygii</taxon>
        <taxon>Teleostei</taxon>
        <taxon>Neoteleostei</taxon>
        <taxon>Acanthomorphata</taxon>
        <taxon>Eupercaria</taxon>
        <taxon>Tetraodontiformes</taxon>
        <taxon>Tetradontoidea</taxon>
        <taxon>Tetraodontidae</taxon>
        <taxon>Takifugu</taxon>
    </lineage>
</organism>
<evidence type="ECO:0000256" key="3">
    <source>
        <dbReference type="SAM" id="MobiDB-lite"/>
    </source>
</evidence>
<dbReference type="InterPro" id="IPR001715">
    <property type="entry name" value="CH_dom"/>
</dbReference>
<dbReference type="SUPFAM" id="SSF47576">
    <property type="entry name" value="Calponin-homology domain, CH-domain"/>
    <property type="match status" value="1"/>
</dbReference>
<dbReference type="Pfam" id="PF00307">
    <property type="entry name" value="CH"/>
    <property type="match status" value="1"/>
</dbReference>
<sequence>MNFLHTFAAQMNFLHTFAAQMNFLHTFAAQMNFQMNFLHTFAAQMNFLHTFAAQMNFLHTFAAQTPPEEKLSAASPQRNISRFFILGSDGGSERERERRREGEREGDSTQENNPANQDTDEAIKMSGSHPRLHQSAAPAPNTLSSDKDAEMPATEKDLAEDAPWKKIQQNTFTRWCNEHLKCVNKRIGNLQTDLSDGLRLIGLLEVLSQKKMFRKYNQRPTFRQMQLENVSVALEFLERENIKLVSIDAFAYWTGPDRTVWVRHRPFVCAHVYCVLIRTLAPVLLSCDESPIVPPVWGSRSKDESSRTRNPVLLGIVGNVLLPEDDSSWVSTHLGSRLISLLPPSSVDTPVDSISPPSATVPPLVPDTFRTTPLSLHIFAADCTNLWIHQTLTFSQRMEAVSLA</sequence>
<dbReference type="PROSITE" id="PS50021">
    <property type="entry name" value="CH"/>
    <property type="match status" value="1"/>
</dbReference>
<dbReference type="FunFam" id="1.10.418.10:FF:000006">
    <property type="entry name" value="Filamin-B isoform A"/>
    <property type="match status" value="1"/>
</dbReference>
<reference evidence="5 6" key="1">
    <citation type="submission" date="2019-04" db="EMBL/GenBank/DDBJ databases">
        <title>Chromosome genome assembly for Takifugu flavidus.</title>
        <authorList>
            <person name="Xiao S."/>
        </authorList>
    </citation>
    <scope>NUCLEOTIDE SEQUENCE [LARGE SCALE GENOMIC DNA]</scope>
    <source>
        <strain evidence="5">HTHZ2018</strain>
        <tissue evidence="5">Muscle</tissue>
    </source>
</reference>
<dbReference type="InterPro" id="IPR001589">
    <property type="entry name" value="Actinin_actin-bd_CS"/>
</dbReference>
<dbReference type="Gene3D" id="1.10.418.10">
    <property type="entry name" value="Calponin-like domain"/>
    <property type="match status" value="1"/>
</dbReference>
<evidence type="ECO:0000259" key="4">
    <source>
        <dbReference type="PROSITE" id="PS50021"/>
    </source>
</evidence>
<dbReference type="PANTHER" id="PTHR38537">
    <property type="entry name" value="JITTERBUG, ISOFORM N"/>
    <property type="match status" value="1"/>
</dbReference>
<feature type="compositionally biased region" description="Basic and acidic residues" evidence="3">
    <location>
        <begin position="91"/>
        <end position="107"/>
    </location>
</feature>
<dbReference type="AlphaFoldDB" id="A0A5C6MSE8"/>
<proteinExistence type="predicted"/>
<dbReference type="InterPro" id="IPR044801">
    <property type="entry name" value="Filamin"/>
</dbReference>
<dbReference type="PROSITE" id="PS00019">
    <property type="entry name" value="ACTININ_1"/>
    <property type="match status" value="1"/>
</dbReference>
<evidence type="ECO:0000313" key="5">
    <source>
        <dbReference type="EMBL" id="TWW57268.1"/>
    </source>
</evidence>
<feature type="region of interest" description="Disordered" evidence="3">
    <location>
        <begin position="84"/>
        <end position="162"/>
    </location>
</feature>
<dbReference type="GO" id="GO:0051015">
    <property type="term" value="F:actin filament binding"/>
    <property type="evidence" value="ECO:0007669"/>
    <property type="project" value="InterPro"/>
</dbReference>
<gene>
    <name evidence="5" type="ORF">D4764_08G0012550</name>
</gene>
<keyword evidence="6" id="KW-1185">Reference proteome</keyword>
<comment type="caution">
    <text evidence="5">The sequence shown here is derived from an EMBL/GenBank/DDBJ whole genome shotgun (WGS) entry which is preliminary data.</text>
</comment>
<dbReference type="InterPro" id="IPR036872">
    <property type="entry name" value="CH_dom_sf"/>
</dbReference>
<dbReference type="PANTHER" id="PTHR38537:SF8">
    <property type="entry name" value="FILAMIN-A"/>
    <property type="match status" value="1"/>
</dbReference>
<dbReference type="Proteomes" id="UP000324091">
    <property type="component" value="Chromosome 8"/>
</dbReference>
<dbReference type="SMART" id="SM00033">
    <property type="entry name" value="CH"/>
    <property type="match status" value="1"/>
</dbReference>
<evidence type="ECO:0000313" key="6">
    <source>
        <dbReference type="Proteomes" id="UP000324091"/>
    </source>
</evidence>
<protein>
    <submittedName>
        <fullName evidence="5">Filamin-A</fullName>
    </submittedName>
</protein>
<name>A0A5C6MSE8_9TELE</name>
<accession>A0A5C6MSE8</accession>